<dbReference type="STRING" id="571932.SAMN05421743_11815"/>
<evidence type="ECO:0000313" key="3">
    <source>
        <dbReference type="Proteomes" id="UP000198584"/>
    </source>
</evidence>
<keyword evidence="1" id="KW-0238">DNA-binding</keyword>
<keyword evidence="3" id="KW-1185">Reference proteome</keyword>
<organism evidence="2 3">
    <name type="scientific">Thalassobacillus cyri</name>
    <dbReference type="NCBI Taxonomy" id="571932"/>
    <lineage>
        <taxon>Bacteria</taxon>
        <taxon>Bacillati</taxon>
        <taxon>Bacillota</taxon>
        <taxon>Bacilli</taxon>
        <taxon>Bacillales</taxon>
        <taxon>Bacillaceae</taxon>
        <taxon>Thalassobacillus</taxon>
    </lineage>
</organism>
<dbReference type="Gene3D" id="3.30.1380.20">
    <property type="entry name" value="Trafficking protein particle complex subunit 3"/>
    <property type="match status" value="1"/>
</dbReference>
<accession>A0A1H4GTP8</accession>
<dbReference type="RefSeq" id="WP_093046237.1">
    <property type="nucleotide sequence ID" value="NZ_FNQR01000018.1"/>
</dbReference>
<dbReference type="Proteomes" id="UP000198584">
    <property type="component" value="Unassembled WGS sequence"/>
</dbReference>
<dbReference type="InterPro" id="IPR036388">
    <property type="entry name" value="WH-like_DNA-bd_sf"/>
</dbReference>
<dbReference type="EMBL" id="FNQR01000018">
    <property type="protein sequence ID" value="SEB12420.1"/>
    <property type="molecule type" value="Genomic_DNA"/>
</dbReference>
<dbReference type="InterPro" id="IPR026002">
    <property type="entry name" value="ATC_hydrolase-like"/>
</dbReference>
<sequence>MEQTLKITNVLSDPTRFHIYEFIVQKNTDVTVQDIAEAFEIHPNVARLHLSKLEDVNMLLSHTKKTGRGGRPSRVYNLSHEVVQLHFPFRDYQLLAQIAFEAFADMGEAGKTALYSTGKKFGKEIIERQTSNTSNLNRFKKLELLKNSAQMTGLFPEFHQQTDDTIVFTVNNCPFKEVASRQKQLVCDMHSHFLKGMFEAMFQDIKLKEEHNMMDGCANCLYKAQI</sequence>
<dbReference type="Gene3D" id="1.10.10.10">
    <property type="entry name" value="Winged helix-like DNA-binding domain superfamily/Winged helix DNA-binding domain"/>
    <property type="match status" value="1"/>
</dbReference>
<gene>
    <name evidence="2" type="ORF">SAMN05421743_11815</name>
</gene>
<proteinExistence type="predicted"/>
<dbReference type="OrthoDB" id="2729610at2"/>
<dbReference type="SUPFAM" id="SSF46785">
    <property type="entry name" value="Winged helix' DNA-binding domain"/>
    <property type="match status" value="1"/>
</dbReference>
<name>A0A1H4GTP8_9BACI</name>
<dbReference type="CDD" id="cd00090">
    <property type="entry name" value="HTH_ARSR"/>
    <property type="match status" value="1"/>
</dbReference>
<dbReference type="InterPro" id="IPR036390">
    <property type="entry name" value="WH_DNA-bd_sf"/>
</dbReference>
<evidence type="ECO:0000313" key="2">
    <source>
        <dbReference type="EMBL" id="SEB12420.1"/>
    </source>
</evidence>
<dbReference type="GO" id="GO:0003677">
    <property type="term" value="F:DNA binding"/>
    <property type="evidence" value="ECO:0007669"/>
    <property type="project" value="UniProtKB-KW"/>
</dbReference>
<dbReference type="AlphaFoldDB" id="A0A1H4GTP8"/>
<dbReference type="InterPro" id="IPR011991">
    <property type="entry name" value="ArsR-like_HTH"/>
</dbReference>
<protein>
    <submittedName>
        <fullName evidence="2">Predicted transcriptional regulator, ArsR family</fullName>
    </submittedName>
</protein>
<evidence type="ECO:0000256" key="1">
    <source>
        <dbReference type="ARBA" id="ARBA00023125"/>
    </source>
</evidence>
<dbReference type="Pfam" id="PF14196">
    <property type="entry name" value="ATC_hydrolase"/>
    <property type="match status" value="1"/>
</dbReference>
<reference evidence="2 3" key="1">
    <citation type="submission" date="2016-10" db="EMBL/GenBank/DDBJ databases">
        <authorList>
            <person name="de Groot N.N."/>
        </authorList>
    </citation>
    <scope>NUCLEOTIDE SEQUENCE [LARGE SCALE GENOMIC DNA]</scope>
    <source>
        <strain evidence="2 3">CCM7597</strain>
    </source>
</reference>